<proteinExistence type="predicted"/>
<dbReference type="InParanoid" id="A0A409WIL9"/>
<dbReference type="EMBL" id="NHTK01005466">
    <property type="protein sequence ID" value="PPQ78374.1"/>
    <property type="molecule type" value="Genomic_DNA"/>
</dbReference>
<dbReference type="Proteomes" id="UP000284842">
    <property type="component" value="Unassembled WGS sequence"/>
</dbReference>
<keyword evidence="2" id="KW-1185">Reference proteome</keyword>
<dbReference type="AlphaFoldDB" id="A0A409WIL9"/>
<name>A0A409WIL9_9AGAR</name>
<evidence type="ECO:0000313" key="1">
    <source>
        <dbReference type="EMBL" id="PPQ78374.1"/>
    </source>
</evidence>
<accession>A0A409WIL9</accession>
<evidence type="ECO:0000313" key="2">
    <source>
        <dbReference type="Proteomes" id="UP000284842"/>
    </source>
</evidence>
<comment type="caution">
    <text evidence="1">The sequence shown here is derived from an EMBL/GenBank/DDBJ whole genome shotgun (WGS) entry which is preliminary data.</text>
</comment>
<gene>
    <name evidence="1" type="ORF">CVT24_001409</name>
</gene>
<dbReference type="OrthoDB" id="3060725at2759"/>
<reference evidence="1 2" key="1">
    <citation type="journal article" date="2018" name="Evol. Lett.">
        <title>Horizontal gene cluster transfer increased hallucinogenic mushroom diversity.</title>
        <authorList>
            <person name="Reynolds H.T."/>
            <person name="Vijayakumar V."/>
            <person name="Gluck-Thaler E."/>
            <person name="Korotkin H.B."/>
            <person name="Matheny P.B."/>
            <person name="Slot J.C."/>
        </authorList>
    </citation>
    <scope>NUCLEOTIDE SEQUENCE [LARGE SCALE GENOMIC DNA]</scope>
    <source>
        <strain evidence="1 2">2629</strain>
    </source>
</reference>
<sequence>MDLNDFVQDTGRQRMGIVADIEALVNDERFANKFFGSEHVILDKTYELRRHDDIPSFQWPVYKAENLGPPSSDFTTILFGELDENRGTRIGAKGDWTSRAKFFEGVITNQTSCRNLYALRQPTGAGDILSSIYWGQVSEFVCMGDVVRDMTMAFDVQTPATNAPNPYKPVSGIQVLGTPIYRSSLNHGEHAYHRLSSGKPIALNRTWQETNETILKLRHGSYWATPAHLDARYPCHSLLDYDPIFFCHDNMSLRQPEIYDLNNALVPPWELPSVLRDGTLLMIEGSLKVYTPPSNHPYIQFIAQSITVLDNPVHFSRPLPRFADQVTLLTDEEEIEDSDSADSE</sequence>
<protein>
    <submittedName>
        <fullName evidence="1">Uncharacterized protein</fullName>
    </submittedName>
</protein>
<organism evidence="1 2">
    <name type="scientific">Panaeolus cyanescens</name>
    <dbReference type="NCBI Taxonomy" id="181874"/>
    <lineage>
        <taxon>Eukaryota</taxon>
        <taxon>Fungi</taxon>
        <taxon>Dikarya</taxon>
        <taxon>Basidiomycota</taxon>
        <taxon>Agaricomycotina</taxon>
        <taxon>Agaricomycetes</taxon>
        <taxon>Agaricomycetidae</taxon>
        <taxon>Agaricales</taxon>
        <taxon>Agaricineae</taxon>
        <taxon>Galeropsidaceae</taxon>
        <taxon>Panaeolus</taxon>
    </lineage>
</organism>